<evidence type="ECO:0000256" key="1">
    <source>
        <dbReference type="SAM" id="MobiDB-lite"/>
    </source>
</evidence>
<dbReference type="EMBL" id="CP064760">
    <property type="protein sequence ID" value="QPE03736.1"/>
    <property type="molecule type" value="Genomic_DNA"/>
</dbReference>
<dbReference type="AlphaFoldDB" id="A0A7S8RG89"/>
<proteinExistence type="predicted"/>
<gene>
    <name evidence="2" type="ORF">IT882_10610</name>
</gene>
<name>A0A7S8RG89_9MICO</name>
<dbReference type="KEGG" id="msf:IT882_10610"/>
<evidence type="ECO:0000313" key="3">
    <source>
        <dbReference type="Proteomes" id="UP000594480"/>
    </source>
</evidence>
<accession>A0A7S8RG89</accession>
<dbReference type="Proteomes" id="UP000594480">
    <property type="component" value="Chromosome"/>
</dbReference>
<organism evidence="2 3">
    <name type="scientific">Microbacterium schleiferi</name>
    <dbReference type="NCBI Taxonomy" id="69362"/>
    <lineage>
        <taxon>Bacteria</taxon>
        <taxon>Bacillati</taxon>
        <taxon>Actinomycetota</taxon>
        <taxon>Actinomycetes</taxon>
        <taxon>Micrococcales</taxon>
        <taxon>Microbacteriaceae</taxon>
        <taxon>Microbacterium</taxon>
    </lineage>
</organism>
<evidence type="ECO:0000313" key="2">
    <source>
        <dbReference type="EMBL" id="QPE03736.1"/>
    </source>
</evidence>
<reference evidence="2 3" key="1">
    <citation type="submission" date="2020-11" db="EMBL/GenBank/DDBJ databases">
        <title>Amino acid is mineralized and recycled by bacteria in oceanic microbiome.</title>
        <authorList>
            <person name="Zheng L.Y."/>
        </authorList>
    </citation>
    <scope>NUCLEOTIDE SEQUENCE [LARGE SCALE GENOMIC DNA]</scope>
    <source>
        <strain evidence="2 3">A32-1</strain>
    </source>
</reference>
<protein>
    <submittedName>
        <fullName evidence="2">Uncharacterized protein</fullName>
    </submittedName>
</protein>
<feature type="region of interest" description="Disordered" evidence="1">
    <location>
        <begin position="23"/>
        <end position="69"/>
    </location>
</feature>
<keyword evidence="3" id="KW-1185">Reference proteome</keyword>
<dbReference type="RefSeq" id="WP_195691828.1">
    <property type="nucleotide sequence ID" value="NZ_CP064760.1"/>
</dbReference>
<sequence>MTANDGAGTERENLDALRKEIDDLKSIPEEQLISPTPADLLEEEPTPHPTNAIGSEQWDKSVDEETLDD</sequence>